<reference evidence="2 3" key="1">
    <citation type="submission" date="2018-07" db="EMBL/GenBank/DDBJ databases">
        <title>Genomic Encyclopedia of Type Strains, Phase IV (KMG-IV): sequencing the most valuable type-strain genomes for metagenomic binning, comparative biology and taxonomic classification.</title>
        <authorList>
            <person name="Goeker M."/>
        </authorList>
    </citation>
    <scope>NUCLEOTIDE SEQUENCE [LARGE SCALE GENOMIC DNA]</scope>
    <source>
        <strain evidence="2 3">DSM 14364</strain>
    </source>
</reference>
<evidence type="ECO:0000313" key="3">
    <source>
        <dbReference type="Proteomes" id="UP000254925"/>
    </source>
</evidence>
<dbReference type="AlphaFoldDB" id="A0A370HRT1"/>
<dbReference type="PANTHER" id="PTHR11803:SF39">
    <property type="entry name" value="2-IMINOBUTANOATE_2-IMINOPROPANOATE DEAMINASE"/>
    <property type="match status" value="1"/>
</dbReference>
<dbReference type="PROSITE" id="PS01094">
    <property type="entry name" value="UPF0076"/>
    <property type="match status" value="1"/>
</dbReference>
<dbReference type="InterPro" id="IPR006175">
    <property type="entry name" value="YjgF/YER057c/UK114"/>
</dbReference>
<dbReference type="EMBL" id="QQBB01000002">
    <property type="protein sequence ID" value="RDI61218.1"/>
    <property type="molecule type" value="Genomic_DNA"/>
</dbReference>
<organism evidence="2 3">
    <name type="scientific">Microvirga subterranea</name>
    <dbReference type="NCBI Taxonomy" id="186651"/>
    <lineage>
        <taxon>Bacteria</taxon>
        <taxon>Pseudomonadati</taxon>
        <taxon>Pseudomonadota</taxon>
        <taxon>Alphaproteobacteria</taxon>
        <taxon>Hyphomicrobiales</taxon>
        <taxon>Methylobacteriaceae</taxon>
        <taxon>Microvirga</taxon>
    </lineage>
</organism>
<proteinExistence type="inferred from homology"/>
<dbReference type="OrthoDB" id="9808943at2"/>
<dbReference type="SUPFAM" id="SSF55298">
    <property type="entry name" value="YjgF-like"/>
    <property type="match status" value="1"/>
</dbReference>
<evidence type="ECO:0000313" key="2">
    <source>
        <dbReference type="EMBL" id="RDI61218.1"/>
    </source>
</evidence>
<accession>A0A370HRT1</accession>
<dbReference type="Pfam" id="PF01042">
    <property type="entry name" value="Ribonuc_L-PSP"/>
    <property type="match status" value="1"/>
</dbReference>
<keyword evidence="3" id="KW-1185">Reference proteome</keyword>
<dbReference type="GO" id="GO:0019239">
    <property type="term" value="F:deaminase activity"/>
    <property type="evidence" value="ECO:0007669"/>
    <property type="project" value="TreeGrafter"/>
</dbReference>
<comment type="caution">
    <text evidence="2">The sequence shown here is derived from an EMBL/GenBank/DDBJ whole genome shotgun (WGS) entry which is preliminary data.</text>
</comment>
<gene>
    <name evidence="2" type="ORF">DES45_102613</name>
</gene>
<dbReference type="InterPro" id="IPR035959">
    <property type="entry name" value="RutC-like_sf"/>
</dbReference>
<protein>
    <submittedName>
        <fullName evidence="2">Endoribonuclease L-PSP</fullName>
    </submittedName>
</protein>
<dbReference type="PANTHER" id="PTHR11803">
    <property type="entry name" value="2-IMINOBUTANOATE/2-IMINOPROPANOATE DEAMINASE RIDA"/>
    <property type="match status" value="1"/>
</dbReference>
<dbReference type="FunFam" id="3.30.1330.40:FF:000001">
    <property type="entry name" value="L-PSP family endoribonuclease"/>
    <property type="match status" value="1"/>
</dbReference>
<evidence type="ECO:0000256" key="1">
    <source>
        <dbReference type="ARBA" id="ARBA00010552"/>
    </source>
</evidence>
<dbReference type="NCBIfam" id="TIGR00004">
    <property type="entry name" value="Rid family detoxifying hydrolase"/>
    <property type="match status" value="1"/>
</dbReference>
<dbReference type="GO" id="GO:0005829">
    <property type="term" value="C:cytosol"/>
    <property type="evidence" value="ECO:0007669"/>
    <property type="project" value="TreeGrafter"/>
</dbReference>
<name>A0A370HRT1_9HYPH</name>
<dbReference type="Gene3D" id="3.30.1330.40">
    <property type="entry name" value="RutC-like"/>
    <property type="match status" value="1"/>
</dbReference>
<dbReference type="RefSeq" id="WP_114769374.1">
    <property type="nucleotide sequence ID" value="NZ_QQBB01000002.1"/>
</dbReference>
<dbReference type="InterPro" id="IPR006056">
    <property type="entry name" value="RidA"/>
</dbReference>
<sequence>MPRNSVLTSRAAAPKGAYSQAIRAGNLVFVSGQLPLDENGNLVGFADIKAQTEAVFRNIEAILAEAGSGLDQVVKTTVFLTDLSNFHGMNEVYGAVFSPPYPARSTVEIGRLPDGMLLEIECTALSEREQQ</sequence>
<dbReference type="CDD" id="cd00448">
    <property type="entry name" value="YjgF_YER057c_UK114_family"/>
    <property type="match status" value="1"/>
</dbReference>
<dbReference type="Proteomes" id="UP000254925">
    <property type="component" value="Unassembled WGS sequence"/>
</dbReference>
<comment type="similarity">
    <text evidence="1">Belongs to the RutC family.</text>
</comment>
<dbReference type="InterPro" id="IPR019897">
    <property type="entry name" value="RidA_CS"/>
</dbReference>